<keyword evidence="2" id="KW-1185">Reference proteome</keyword>
<dbReference type="Proteomes" id="UP000318405">
    <property type="component" value="Unassembled WGS sequence"/>
</dbReference>
<evidence type="ECO:0000313" key="2">
    <source>
        <dbReference type="Proteomes" id="UP000318405"/>
    </source>
</evidence>
<gene>
    <name evidence="1" type="ORF">FOZ76_21865</name>
</gene>
<dbReference type="RefSeq" id="WP_143950382.1">
    <property type="nucleotide sequence ID" value="NZ_BAABMB010000003.1"/>
</dbReference>
<name>A0A556AC50_9BURK</name>
<proteinExistence type="predicted"/>
<comment type="caution">
    <text evidence="1">The sequence shown here is derived from an EMBL/GenBank/DDBJ whole genome shotgun (WGS) entry which is preliminary data.</text>
</comment>
<reference evidence="1 2" key="1">
    <citation type="submission" date="2019-07" db="EMBL/GenBank/DDBJ databases">
        <title>Qingshengfaniella alkalisoli gen. nov., sp. nov., isolated from saline soil.</title>
        <authorList>
            <person name="Xu L."/>
            <person name="Huang X.-X."/>
            <person name="Sun J.-Q."/>
        </authorList>
    </citation>
    <scope>NUCLEOTIDE SEQUENCE [LARGE SCALE GENOMIC DNA]</scope>
    <source>
        <strain evidence="1 2">DSM 27279</strain>
    </source>
</reference>
<organism evidence="1 2">
    <name type="scientific">Verticiella sediminum</name>
    <dbReference type="NCBI Taxonomy" id="1247510"/>
    <lineage>
        <taxon>Bacteria</taxon>
        <taxon>Pseudomonadati</taxon>
        <taxon>Pseudomonadota</taxon>
        <taxon>Betaproteobacteria</taxon>
        <taxon>Burkholderiales</taxon>
        <taxon>Alcaligenaceae</taxon>
        <taxon>Verticiella</taxon>
    </lineage>
</organism>
<protein>
    <submittedName>
        <fullName evidence="1">Uncharacterized protein</fullName>
    </submittedName>
</protein>
<accession>A0A556AC50</accession>
<dbReference type="EMBL" id="VLTJ01000039">
    <property type="protein sequence ID" value="TSH90465.1"/>
    <property type="molecule type" value="Genomic_DNA"/>
</dbReference>
<dbReference type="AlphaFoldDB" id="A0A556AC50"/>
<sequence>MHEFEVFGDWDGGRVFVREVYSKNEVEGRGIVRLDDAAGKTFETRDELIAYIAQSTGLPLESIDVVGWLGGPLLDQ</sequence>
<evidence type="ECO:0000313" key="1">
    <source>
        <dbReference type="EMBL" id="TSH90465.1"/>
    </source>
</evidence>